<evidence type="ECO:0000313" key="3">
    <source>
        <dbReference type="EMBL" id="TRM65831.1"/>
    </source>
</evidence>
<dbReference type="SUPFAM" id="SSF81383">
    <property type="entry name" value="F-box domain"/>
    <property type="match status" value="1"/>
</dbReference>
<feature type="domain" description="F-box" evidence="2">
    <location>
        <begin position="109"/>
        <end position="136"/>
    </location>
</feature>
<name>A0A550CLZ6_9AGAR</name>
<accession>A0A550CLZ6</accession>
<dbReference type="Proteomes" id="UP000320762">
    <property type="component" value="Unassembled WGS sequence"/>
</dbReference>
<reference evidence="3 4" key="1">
    <citation type="journal article" date="2019" name="New Phytol.">
        <title>Comparative genomics reveals unique wood-decay strategies and fruiting body development in the Schizophyllaceae.</title>
        <authorList>
            <person name="Almasi E."/>
            <person name="Sahu N."/>
            <person name="Krizsan K."/>
            <person name="Balint B."/>
            <person name="Kovacs G.M."/>
            <person name="Kiss B."/>
            <person name="Cseklye J."/>
            <person name="Drula E."/>
            <person name="Henrissat B."/>
            <person name="Nagy I."/>
            <person name="Chovatia M."/>
            <person name="Adam C."/>
            <person name="LaButti K."/>
            <person name="Lipzen A."/>
            <person name="Riley R."/>
            <person name="Grigoriev I.V."/>
            <person name="Nagy L.G."/>
        </authorList>
    </citation>
    <scope>NUCLEOTIDE SEQUENCE [LARGE SCALE GENOMIC DNA]</scope>
    <source>
        <strain evidence="3 4">NL-1724</strain>
    </source>
</reference>
<gene>
    <name evidence="3" type="ORF">BD626DRAFT_397868</name>
</gene>
<dbReference type="STRING" id="97359.A0A550CLZ6"/>
<proteinExistence type="predicted"/>
<evidence type="ECO:0000313" key="4">
    <source>
        <dbReference type="Proteomes" id="UP000320762"/>
    </source>
</evidence>
<dbReference type="InterPro" id="IPR001810">
    <property type="entry name" value="F-box_dom"/>
</dbReference>
<sequence>MPEQWPPSLLSPLTEPIRIQNKVRSYSSPFPLSALDLVPATSNDILTPTPIEPRNLFDGVLPRELRLHVFSSLVSVMEDDHRRALDGNWSASRAAHSRNRWVGRDRAVRELVKISRVSKQWRSMILDGQLWAEIDLHAFGRASLASGLRISEHGGKFVQALNLAGHVSCSSADLHGLTDDLCLNQFPAATQLTSINLRGCTSLDSRSLHRLLEHTPLLRRLCVKGIPAVTNLMFKTIAACCPRLEDLDASRCVNADAAGVLAWARNATINSTHLDIVQLRLSGLKHVDEDMMAALGRAAPALEVLDLSYARQLRNSAMEAFVACTEDDTEGDLSVDIVRLFAREVGRDGDGCFCRRVTRLRHLALSSCPLLTDVACSNLAHSVPCLEMLEMAGIGTFLEDDGLVRLLRTTPQIRSIDLEDASEISDALLEALMPEDEDDARASSEVRPGHALERLIVSNAAELSDSAFRSLIRGCKQLRVLEADGTQISASVLREFVETARERNVSDARIVVIDCRGIGEAVTKDLSAATRPRQGWRAYGARKLKYLDGRDEIIDDIKGGQDECDETRVVLKSFHAWLAVDAVTAAREKIRRSHRRNQNASSDEADFPGRPMRWWQPGGRTRPNSFTGSHNVAGLNSGDSCTIM</sequence>
<dbReference type="SUPFAM" id="SSF52047">
    <property type="entry name" value="RNI-like"/>
    <property type="match status" value="1"/>
</dbReference>
<dbReference type="OrthoDB" id="550575at2759"/>
<comment type="caution">
    <text evidence="3">The sequence shown here is derived from an EMBL/GenBank/DDBJ whole genome shotgun (WGS) entry which is preliminary data.</text>
</comment>
<dbReference type="Pfam" id="PF12937">
    <property type="entry name" value="F-box-like"/>
    <property type="match status" value="1"/>
</dbReference>
<dbReference type="InterPro" id="IPR006553">
    <property type="entry name" value="Leu-rich_rpt_Cys-con_subtyp"/>
</dbReference>
<dbReference type="GO" id="GO:0019005">
    <property type="term" value="C:SCF ubiquitin ligase complex"/>
    <property type="evidence" value="ECO:0007669"/>
    <property type="project" value="TreeGrafter"/>
</dbReference>
<dbReference type="SMART" id="SM00367">
    <property type="entry name" value="LRR_CC"/>
    <property type="match status" value="6"/>
</dbReference>
<protein>
    <submittedName>
        <fullName evidence="3">RNI-like protein</fullName>
    </submittedName>
</protein>
<dbReference type="PANTHER" id="PTHR13318">
    <property type="entry name" value="PARTNER OF PAIRED, ISOFORM B-RELATED"/>
    <property type="match status" value="1"/>
</dbReference>
<evidence type="ECO:0000256" key="1">
    <source>
        <dbReference type="SAM" id="MobiDB-lite"/>
    </source>
</evidence>
<dbReference type="InterPro" id="IPR032675">
    <property type="entry name" value="LRR_dom_sf"/>
</dbReference>
<dbReference type="InterPro" id="IPR036047">
    <property type="entry name" value="F-box-like_dom_sf"/>
</dbReference>
<feature type="region of interest" description="Disordered" evidence="1">
    <location>
        <begin position="590"/>
        <end position="644"/>
    </location>
</feature>
<dbReference type="GO" id="GO:0031146">
    <property type="term" value="P:SCF-dependent proteasomal ubiquitin-dependent protein catabolic process"/>
    <property type="evidence" value="ECO:0007669"/>
    <property type="project" value="TreeGrafter"/>
</dbReference>
<dbReference type="EMBL" id="VDMD01000004">
    <property type="protein sequence ID" value="TRM65831.1"/>
    <property type="molecule type" value="Genomic_DNA"/>
</dbReference>
<dbReference type="Gene3D" id="3.80.10.10">
    <property type="entry name" value="Ribonuclease Inhibitor"/>
    <property type="match status" value="2"/>
</dbReference>
<organism evidence="3 4">
    <name type="scientific">Schizophyllum amplum</name>
    <dbReference type="NCBI Taxonomy" id="97359"/>
    <lineage>
        <taxon>Eukaryota</taxon>
        <taxon>Fungi</taxon>
        <taxon>Dikarya</taxon>
        <taxon>Basidiomycota</taxon>
        <taxon>Agaricomycotina</taxon>
        <taxon>Agaricomycetes</taxon>
        <taxon>Agaricomycetidae</taxon>
        <taxon>Agaricales</taxon>
        <taxon>Schizophyllaceae</taxon>
        <taxon>Schizophyllum</taxon>
    </lineage>
</organism>
<keyword evidence="4" id="KW-1185">Reference proteome</keyword>
<evidence type="ECO:0000259" key="2">
    <source>
        <dbReference type="Pfam" id="PF12937"/>
    </source>
</evidence>
<dbReference type="AlphaFoldDB" id="A0A550CLZ6"/>